<dbReference type="PANTHER" id="PTHR32208:SF21">
    <property type="entry name" value="LOW QUALITY PROTEIN: ALDEHYDE OXIDASE GLOX-LIKE"/>
    <property type="match status" value="1"/>
</dbReference>
<accession>A0A1C7MBJ6</accession>
<sequence>MQRQRWYSAAEPLGDGSVAIIGGFVNCGYINRNYPNVDPTFQFFRSANFRSVLWDPLTSTETDLPDMPGRIIRVYPASRGVAMLPITPENDCTPTVIFCGGSDMDDYH</sequence>
<evidence type="ECO:0000313" key="1">
    <source>
        <dbReference type="EMBL" id="OBZ74311.1"/>
    </source>
</evidence>
<dbReference type="Proteomes" id="UP000092993">
    <property type="component" value="Unassembled WGS sequence"/>
</dbReference>
<dbReference type="PANTHER" id="PTHR32208">
    <property type="entry name" value="SECRETED PROTEIN-RELATED"/>
    <property type="match status" value="1"/>
</dbReference>
<dbReference type="OrthoDB" id="3242247at2759"/>
<gene>
    <name evidence="1" type="ORF">A0H81_05447</name>
</gene>
<organism evidence="1 2">
    <name type="scientific">Grifola frondosa</name>
    <name type="common">Maitake</name>
    <name type="synonym">Polyporus frondosus</name>
    <dbReference type="NCBI Taxonomy" id="5627"/>
    <lineage>
        <taxon>Eukaryota</taxon>
        <taxon>Fungi</taxon>
        <taxon>Dikarya</taxon>
        <taxon>Basidiomycota</taxon>
        <taxon>Agaricomycotina</taxon>
        <taxon>Agaricomycetes</taxon>
        <taxon>Polyporales</taxon>
        <taxon>Grifolaceae</taxon>
        <taxon>Grifola</taxon>
    </lineage>
</organism>
<dbReference type="EMBL" id="LUGG01000005">
    <property type="protein sequence ID" value="OBZ74311.1"/>
    <property type="molecule type" value="Genomic_DNA"/>
</dbReference>
<name>A0A1C7MBJ6_GRIFR</name>
<evidence type="ECO:0000313" key="2">
    <source>
        <dbReference type="Proteomes" id="UP000092993"/>
    </source>
</evidence>
<keyword evidence="2" id="KW-1185">Reference proteome</keyword>
<proteinExistence type="predicted"/>
<dbReference type="AlphaFoldDB" id="A0A1C7MBJ6"/>
<protein>
    <submittedName>
        <fullName evidence="1">Uncharacterized protein</fullName>
    </submittedName>
</protein>
<comment type="caution">
    <text evidence="1">The sequence shown here is derived from an EMBL/GenBank/DDBJ whole genome shotgun (WGS) entry which is preliminary data.</text>
</comment>
<dbReference type="STRING" id="5627.A0A1C7MBJ6"/>
<reference evidence="1 2" key="1">
    <citation type="submission" date="2016-03" db="EMBL/GenBank/DDBJ databases">
        <title>Whole genome sequencing of Grifola frondosa 9006-11.</title>
        <authorList>
            <person name="Min B."/>
            <person name="Park H."/>
            <person name="Kim J.-G."/>
            <person name="Cho H."/>
            <person name="Oh Y.-L."/>
            <person name="Kong W.-S."/>
            <person name="Choi I.-G."/>
        </authorList>
    </citation>
    <scope>NUCLEOTIDE SEQUENCE [LARGE SCALE GENOMIC DNA]</scope>
    <source>
        <strain evidence="1 2">9006-11</strain>
    </source>
</reference>